<dbReference type="PANTHER" id="PTHR45181:SF4">
    <property type="entry name" value="HEAT SHOCK PROTEIN DNAJ WITH TETRATRICOPEPTIDE REPEAT-CONTAINING PROTEIN"/>
    <property type="match status" value="1"/>
</dbReference>
<comment type="caution">
    <text evidence="3">The sequence shown here is derived from an EMBL/GenBank/DDBJ whole genome shotgun (WGS) entry which is preliminary data.</text>
</comment>
<evidence type="ECO:0000256" key="1">
    <source>
        <dbReference type="SAM" id="MobiDB-lite"/>
    </source>
</evidence>
<accession>A0A199UPB4</accession>
<dbReference type="Gene3D" id="1.25.40.10">
    <property type="entry name" value="Tetratricopeptide repeat domain"/>
    <property type="match status" value="2"/>
</dbReference>
<dbReference type="SMART" id="SM00271">
    <property type="entry name" value="DnaJ"/>
    <property type="match status" value="1"/>
</dbReference>
<name>A0A199UPB4_ANACO</name>
<dbReference type="Proteomes" id="UP000092600">
    <property type="component" value="Unassembled WGS sequence"/>
</dbReference>
<reference evidence="3 4" key="1">
    <citation type="journal article" date="2016" name="DNA Res.">
        <title>The draft genome of MD-2 pineapple using hybrid error correction of long reads.</title>
        <authorList>
            <person name="Redwan R.M."/>
            <person name="Saidin A."/>
            <person name="Kumar S.V."/>
        </authorList>
    </citation>
    <scope>NUCLEOTIDE SEQUENCE [LARGE SCALE GENOMIC DNA]</scope>
    <source>
        <strain evidence="4">cv. MD2</strain>
        <tissue evidence="3">Leaf</tissue>
    </source>
</reference>
<evidence type="ECO:0000259" key="2">
    <source>
        <dbReference type="PROSITE" id="PS50076"/>
    </source>
</evidence>
<dbReference type="PRINTS" id="PR00625">
    <property type="entry name" value="JDOMAIN"/>
</dbReference>
<dbReference type="SUPFAM" id="SSF46565">
    <property type="entry name" value="Chaperone J-domain"/>
    <property type="match status" value="1"/>
</dbReference>
<feature type="compositionally biased region" description="Basic and acidic residues" evidence="1">
    <location>
        <begin position="28"/>
        <end position="42"/>
    </location>
</feature>
<dbReference type="PROSITE" id="PS50076">
    <property type="entry name" value="DNAJ_2"/>
    <property type="match status" value="1"/>
</dbReference>
<dbReference type="InterPro" id="IPR036869">
    <property type="entry name" value="J_dom_sf"/>
</dbReference>
<dbReference type="InterPro" id="IPR001623">
    <property type="entry name" value="DnaJ_domain"/>
</dbReference>
<dbReference type="InterPro" id="IPR019734">
    <property type="entry name" value="TPR_rpt"/>
</dbReference>
<dbReference type="AlphaFoldDB" id="A0A199UPB4"/>
<organism evidence="3 4">
    <name type="scientific">Ananas comosus</name>
    <name type="common">Pineapple</name>
    <name type="synonym">Ananas ananas</name>
    <dbReference type="NCBI Taxonomy" id="4615"/>
    <lineage>
        <taxon>Eukaryota</taxon>
        <taxon>Viridiplantae</taxon>
        <taxon>Streptophyta</taxon>
        <taxon>Embryophyta</taxon>
        <taxon>Tracheophyta</taxon>
        <taxon>Spermatophyta</taxon>
        <taxon>Magnoliopsida</taxon>
        <taxon>Liliopsida</taxon>
        <taxon>Poales</taxon>
        <taxon>Bromeliaceae</taxon>
        <taxon>Bromelioideae</taxon>
        <taxon>Ananas</taxon>
    </lineage>
</organism>
<proteinExistence type="predicted"/>
<evidence type="ECO:0000313" key="4">
    <source>
        <dbReference type="Proteomes" id="UP000092600"/>
    </source>
</evidence>
<dbReference type="InterPro" id="IPR011990">
    <property type="entry name" value="TPR-like_helical_dom_sf"/>
</dbReference>
<feature type="non-terminal residue" evidence="3">
    <location>
        <position position="475"/>
    </location>
</feature>
<dbReference type="SUPFAM" id="SSF48452">
    <property type="entry name" value="TPR-like"/>
    <property type="match status" value="2"/>
</dbReference>
<dbReference type="EMBL" id="LSRQ01006036">
    <property type="protein sequence ID" value="OAY66633.1"/>
    <property type="molecule type" value="Genomic_DNA"/>
</dbReference>
<sequence length="475" mass="52807">MFSVASNSMQSDASQTLEGTPSVSQSVDDNKQETNETQKVVKEPIATGSASVVAQEACEKWRIRGNQAYANGLLSKAEEYYIRGINSIPSNETSGSCMRALMLCYSNRAATRMSLGRMREALSDCMAAAAIDPSFLRAQVRAAKISLVVIDNLRRYEEVIQFCEQTLDLAERNTVSCSADGQSKNVNNSEQVKCYPRLWRWRLISKSNFYLGKLEEALDLLKKHEQVEPIVDRYGKKSLDSASSFARIVRELLRLKAAGNEAFQAGRYSEAVEHYTSALSCNSESRSFAAVCFCNRAAAYQALGQITDAIADCSLAIALDASYPKAISRRATLHEMIRDYGQAANDLRRLISLLEKQIQENPPGVSGKLTSISSDLNRARIRFSHVEDEARKDIPLDMYLILGIESSSSAADVKKAYRKAALRHHPDKASQLLVRTDNVDDALWRELADEVHRDADRLFKMIGEAYTILSDPSKV</sequence>
<feature type="region of interest" description="Disordered" evidence="1">
    <location>
        <begin position="1"/>
        <end position="42"/>
    </location>
</feature>
<dbReference type="PANTHER" id="PTHR45181">
    <property type="entry name" value="HEAT SHOCK PROTEIN DNAJ WITH TETRATRICOPEPTIDE REPEAT-CONTAINING PROTEIN"/>
    <property type="match status" value="1"/>
</dbReference>
<dbReference type="STRING" id="4615.A0A199UPB4"/>
<feature type="compositionally biased region" description="Polar residues" evidence="1">
    <location>
        <begin position="1"/>
        <end position="27"/>
    </location>
</feature>
<protein>
    <submittedName>
        <fullName evidence="3">DnaJ subfamily C member</fullName>
    </submittedName>
</protein>
<dbReference type="CDD" id="cd06257">
    <property type="entry name" value="DnaJ"/>
    <property type="match status" value="1"/>
</dbReference>
<gene>
    <name evidence="3" type="ORF">ACMD2_25256</name>
</gene>
<dbReference type="GO" id="GO:0005783">
    <property type="term" value="C:endoplasmic reticulum"/>
    <property type="evidence" value="ECO:0007669"/>
    <property type="project" value="UniProtKB-ARBA"/>
</dbReference>
<dbReference type="Pfam" id="PF00226">
    <property type="entry name" value="DnaJ"/>
    <property type="match status" value="1"/>
</dbReference>
<evidence type="ECO:0000313" key="3">
    <source>
        <dbReference type="EMBL" id="OAY66633.1"/>
    </source>
</evidence>
<dbReference type="SMART" id="SM00028">
    <property type="entry name" value="TPR"/>
    <property type="match status" value="6"/>
</dbReference>
<feature type="domain" description="J" evidence="2">
    <location>
        <begin position="397"/>
        <end position="474"/>
    </location>
</feature>
<dbReference type="Gene3D" id="1.10.287.110">
    <property type="entry name" value="DnaJ domain"/>
    <property type="match status" value="1"/>
</dbReference>